<accession>A0A410PXS4</accession>
<evidence type="ECO:0000259" key="6">
    <source>
        <dbReference type="PROSITE" id="PS50111"/>
    </source>
</evidence>
<dbReference type="InterPro" id="IPR024478">
    <property type="entry name" value="HlyB_4HB_MCP"/>
</dbReference>
<evidence type="ECO:0000313" key="8">
    <source>
        <dbReference type="EMBL" id="QAT43646.1"/>
    </source>
</evidence>
<proteinExistence type="inferred from homology"/>
<dbReference type="GO" id="GO:0005886">
    <property type="term" value="C:plasma membrane"/>
    <property type="evidence" value="ECO:0007669"/>
    <property type="project" value="TreeGrafter"/>
</dbReference>
<dbReference type="Pfam" id="PF00015">
    <property type="entry name" value="MCPsignal"/>
    <property type="match status" value="1"/>
</dbReference>
<dbReference type="PROSITE" id="PS50111">
    <property type="entry name" value="CHEMOTAXIS_TRANSDUC_2"/>
    <property type="match status" value="1"/>
</dbReference>
<dbReference type="InterPro" id="IPR004089">
    <property type="entry name" value="MCPsignal_dom"/>
</dbReference>
<keyword evidence="5" id="KW-0812">Transmembrane</keyword>
<dbReference type="KEGG" id="amij:EQM06_10670"/>
<organism evidence="8 9">
    <name type="scientific">Aminipila luticellarii</name>
    <dbReference type="NCBI Taxonomy" id="2507160"/>
    <lineage>
        <taxon>Bacteria</taxon>
        <taxon>Bacillati</taxon>
        <taxon>Bacillota</taxon>
        <taxon>Clostridia</taxon>
        <taxon>Peptostreptococcales</taxon>
        <taxon>Anaerovoracaceae</taxon>
        <taxon>Aminipila</taxon>
    </lineage>
</organism>
<keyword evidence="4" id="KW-0175">Coiled coil</keyword>
<keyword evidence="1" id="KW-0145">Chemotaxis</keyword>
<dbReference type="CDD" id="cd11386">
    <property type="entry name" value="MCP_signal"/>
    <property type="match status" value="1"/>
</dbReference>
<feature type="domain" description="HAMP" evidence="7">
    <location>
        <begin position="212"/>
        <end position="264"/>
    </location>
</feature>
<dbReference type="PANTHER" id="PTHR43531">
    <property type="entry name" value="PROTEIN ICFG"/>
    <property type="match status" value="1"/>
</dbReference>
<dbReference type="GO" id="GO:0006935">
    <property type="term" value="P:chemotaxis"/>
    <property type="evidence" value="ECO:0007669"/>
    <property type="project" value="UniProtKB-KW"/>
</dbReference>
<feature type="coiled-coil region" evidence="4">
    <location>
        <begin position="532"/>
        <end position="559"/>
    </location>
</feature>
<dbReference type="InterPro" id="IPR003660">
    <property type="entry name" value="HAMP_dom"/>
</dbReference>
<dbReference type="PROSITE" id="PS50885">
    <property type="entry name" value="HAMP"/>
    <property type="match status" value="1"/>
</dbReference>
<dbReference type="Pfam" id="PF00672">
    <property type="entry name" value="HAMP"/>
    <property type="match status" value="1"/>
</dbReference>
<keyword evidence="5" id="KW-1133">Transmembrane helix</keyword>
<gene>
    <name evidence="8" type="ORF">EQM06_10670</name>
</gene>
<dbReference type="OrthoDB" id="1862723at2"/>
<feature type="coiled-coil region" evidence="4">
    <location>
        <begin position="476"/>
        <end position="503"/>
    </location>
</feature>
<evidence type="ECO:0000313" key="9">
    <source>
        <dbReference type="Proteomes" id="UP000287601"/>
    </source>
</evidence>
<feature type="transmembrane region" description="Helical" evidence="5">
    <location>
        <begin position="188"/>
        <end position="211"/>
    </location>
</feature>
<dbReference type="Proteomes" id="UP000287601">
    <property type="component" value="Chromosome"/>
</dbReference>
<dbReference type="PRINTS" id="PR00260">
    <property type="entry name" value="CHEMTRNSDUCR"/>
</dbReference>
<dbReference type="AlphaFoldDB" id="A0A410PXS4"/>
<dbReference type="RefSeq" id="WP_128746424.1">
    <property type="nucleotide sequence ID" value="NZ_CP035281.1"/>
</dbReference>
<dbReference type="SMART" id="SM00283">
    <property type="entry name" value="MA"/>
    <property type="match status" value="1"/>
</dbReference>
<comment type="similarity">
    <text evidence="2">Belongs to the methyl-accepting chemotaxis (MCP) protein family.</text>
</comment>
<evidence type="ECO:0000256" key="3">
    <source>
        <dbReference type="PROSITE-ProRule" id="PRU00284"/>
    </source>
</evidence>
<evidence type="ECO:0000259" key="7">
    <source>
        <dbReference type="PROSITE" id="PS50885"/>
    </source>
</evidence>
<dbReference type="Pfam" id="PF12729">
    <property type="entry name" value="4HB_MCP_1"/>
    <property type="match status" value="1"/>
</dbReference>
<keyword evidence="5" id="KW-0472">Membrane</keyword>
<feature type="domain" description="Methyl-accepting transducer" evidence="6">
    <location>
        <begin position="314"/>
        <end position="543"/>
    </location>
</feature>
<keyword evidence="3" id="KW-0807">Transducer</keyword>
<dbReference type="InterPro" id="IPR051310">
    <property type="entry name" value="MCP_chemotaxis"/>
</dbReference>
<dbReference type="GO" id="GO:0004888">
    <property type="term" value="F:transmembrane signaling receptor activity"/>
    <property type="evidence" value="ECO:0007669"/>
    <property type="project" value="InterPro"/>
</dbReference>
<dbReference type="EMBL" id="CP035281">
    <property type="protein sequence ID" value="QAT43646.1"/>
    <property type="molecule type" value="Genomic_DNA"/>
</dbReference>
<dbReference type="PANTHER" id="PTHR43531:SF11">
    <property type="entry name" value="METHYL-ACCEPTING CHEMOTAXIS PROTEIN 3"/>
    <property type="match status" value="1"/>
</dbReference>
<dbReference type="SUPFAM" id="SSF58104">
    <property type="entry name" value="Methyl-accepting chemotaxis protein (MCP) signaling domain"/>
    <property type="match status" value="1"/>
</dbReference>
<dbReference type="Gene3D" id="1.10.287.950">
    <property type="entry name" value="Methyl-accepting chemotaxis protein"/>
    <property type="match status" value="1"/>
</dbReference>
<protein>
    <submittedName>
        <fullName evidence="8">Methyl-accepting chemotaxis protein</fullName>
    </submittedName>
</protein>
<dbReference type="Gene3D" id="6.10.340.10">
    <property type="match status" value="1"/>
</dbReference>
<keyword evidence="9" id="KW-1185">Reference proteome</keyword>
<evidence type="ECO:0000256" key="4">
    <source>
        <dbReference type="SAM" id="Coils"/>
    </source>
</evidence>
<evidence type="ECO:0000256" key="2">
    <source>
        <dbReference type="ARBA" id="ARBA00029447"/>
    </source>
</evidence>
<dbReference type="GO" id="GO:0007165">
    <property type="term" value="P:signal transduction"/>
    <property type="evidence" value="ECO:0007669"/>
    <property type="project" value="UniProtKB-KW"/>
</dbReference>
<sequence length="560" mass="60942">MGRNLKISVKLKIGFLFVVVITCIVGCIGIAGMRQISAADQSLYDQQTKPLQYISNMIQAVQSICIEERNAIGFSGDPAKISEIENKIDEYSVVFKENQDKYLTVLTVQEGINLVKGAGEVYDNTFFPHVKTVLKTAAQGDAESAQAVLESDAESAEKIIDTYNQCFKNSNRDALSKSTANVELTTHLTILLAVIIVIGVTACILLCTIIVRSISRPMEELVRASEHFAKGNLQTEITYQSENEIGRLAESLRSAFQSLQEIIHELSRTLGKISEKDLSMEPLESYKGDFDSVSQSVNTILNGLNDFFSVVQTSAEQVNSGSEQVSGGAQELAQETAEQAGIIEGLLASASEVSQRVRKNSDHVADTVQNIDETTKHIRQSNVQMEEMLSAMREIEDSSNEISKVINMIDSIAFQTNILALNAAVEAARAGQAGKGFSVVAEEVRNLAMKSADAAKQTTELIERSIKKVEEGSSIANSTAQTLDEAAKQIESVERTIHQIKQTSVEQAAAMSEISEDVEQISAAIQRNSATAEESAAASEELSAQADMLKKELVNFKLRP</sequence>
<dbReference type="InterPro" id="IPR004090">
    <property type="entry name" value="Chemotax_Me-accpt_rcpt"/>
</dbReference>
<evidence type="ECO:0000256" key="5">
    <source>
        <dbReference type="SAM" id="Phobius"/>
    </source>
</evidence>
<feature type="transmembrane region" description="Helical" evidence="5">
    <location>
        <begin position="12"/>
        <end position="33"/>
    </location>
</feature>
<dbReference type="SMART" id="SM00304">
    <property type="entry name" value="HAMP"/>
    <property type="match status" value="1"/>
</dbReference>
<dbReference type="CDD" id="cd06225">
    <property type="entry name" value="HAMP"/>
    <property type="match status" value="1"/>
</dbReference>
<evidence type="ECO:0000256" key="1">
    <source>
        <dbReference type="ARBA" id="ARBA00022500"/>
    </source>
</evidence>
<name>A0A410PXS4_9FIRM</name>
<reference evidence="8 9" key="1">
    <citation type="submission" date="2019-01" db="EMBL/GenBank/DDBJ databases">
        <title>Draft genomes of a novel of Aminipila strains.</title>
        <authorList>
            <person name="Ma S."/>
        </authorList>
    </citation>
    <scope>NUCLEOTIDE SEQUENCE [LARGE SCALE GENOMIC DNA]</scope>
    <source>
        <strain evidence="9">JN-39</strain>
    </source>
</reference>